<proteinExistence type="predicted"/>
<gene>
    <name evidence="1" type="ORF">UFOPK4307_00329</name>
</gene>
<dbReference type="EMBL" id="CAFBQO010000028">
    <property type="protein sequence ID" value="CAB5054762.1"/>
    <property type="molecule type" value="Genomic_DNA"/>
</dbReference>
<accession>A0A6J7TNS3</accession>
<organism evidence="1">
    <name type="scientific">freshwater metagenome</name>
    <dbReference type="NCBI Taxonomy" id="449393"/>
    <lineage>
        <taxon>unclassified sequences</taxon>
        <taxon>metagenomes</taxon>
        <taxon>ecological metagenomes</taxon>
    </lineage>
</organism>
<dbReference type="AlphaFoldDB" id="A0A6J7TNS3"/>
<protein>
    <submittedName>
        <fullName evidence="1">Unannotated protein</fullName>
    </submittedName>
</protein>
<reference evidence="1" key="1">
    <citation type="submission" date="2020-05" db="EMBL/GenBank/DDBJ databases">
        <authorList>
            <person name="Chiriac C."/>
            <person name="Salcher M."/>
            <person name="Ghai R."/>
            <person name="Kavagutti S V."/>
        </authorList>
    </citation>
    <scope>NUCLEOTIDE SEQUENCE</scope>
</reference>
<name>A0A6J7TNS3_9ZZZZ</name>
<evidence type="ECO:0000313" key="1">
    <source>
        <dbReference type="EMBL" id="CAB5054762.1"/>
    </source>
</evidence>
<sequence>MAIWLLRNSKTACFCFFTNIYLFSITERKDGAIDLFAIEYSKNIGLIFQWIYCAMQRATYFGFASACIVAGDNAIESHRLCAIENCCKFNLLIATKTWVRCAPCLVFAHKVFDDAFVEFIGHIPDIERNTDDICGATCIM</sequence>